<feature type="region of interest" description="Disordered" evidence="5">
    <location>
        <begin position="380"/>
        <end position="411"/>
    </location>
</feature>
<feature type="compositionally biased region" description="Basic and acidic residues" evidence="5">
    <location>
        <begin position="13"/>
        <end position="23"/>
    </location>
</feature>
<dbReference type="SMART" id="SM00369">
    <property type="entry name" value="LRR_TYP"/>
    <property type="match status" value="2"/>
</dbReference>
<reference evidence="6 7" key="1">
    <citation type="journal article" date="2024" name="Nat. Commun.">
        <title>Phylogenomics reveals the evolutionary origins of lichenization in chlorophyte algae.</title>
        <authorList>
            <person name="Puginier C."/>
            <person name="Libourel C."/>
            <person name="Otte J."/>
            <person name="Skaloud P."/>
            <person name="Haon M."/>
            <person name="Grisel S."/>
            <person name="Petersen M."/>
            <person name="Berrin J.G."/>
            <person name="Delaux P.M."/>
            <person name="Dal Grande F."/>
            <person name="Keller J."/>
        </authorList>
    </citation>
    <scope>NUCLEOTIDE SEQUENCE [LARGE SCALE GENOMIC DNA]</scope>
    <source>
        <strain evidence="6 7">SAG 2523</strain>
    </source>
</reference>
<evidence type="ECO:0000256" key="1">
    <source>
        <dbReference type="ARBA" id="ARBA00004430"/>
    </source>
</evidence>
<dbReference type="Gene3D" id="3.80.10.10">
    <property type="entry name" value="Ribonuclease Inhibitor"/>
    <property type="match status" value="2"/>
</dbReference>
<dbReference type="InterPro" id="IPR032675">
    <property type="entry name" value="LRR_dom_sf"/>
</dbReference>
<feature type="compositionally biased region" description="Basic and acidic residues" evidence="5">
    <location>
        <begin position="31"/>
        <end position="51"/>
    </location>
</feature>
<feature type="region of interest" description="Disordered" evidence="5">
    <location>
        <begin position="1"/>
        <end position="102"/>
    </location>
</feature>
<dbReference type="SUPFAM" id="SSF52047">
    <property type="entry name" value="RNI-like"/>
    <property type="match status" value="1"/>
</dbReference>
<feature type="region of interest" description="Disordered" evidence="5">
    <location>
        <begin position="605"/>
        <end position="675"/>
    </location>
</feature>
<evidence type="ECO:0000256" key="2">
    <source>
        <dbReference type="ARBA" id="ARBA00022614"/>
    </source>
</evidence>
<keyword evidence="4" id="KW-0175">Coiled coil</keyword>
<keyword evidence="3" id="KW-0677">Repeat</keyword>
<feature type="compositionally biased region" description="Polar residues" evidence="5">
    <location>
        <begin position="81"/>
        <end position="97"/>
    </location>
</feature>
<accession>A0AAW1SVH3</accession>
<dbReference type="PANTHER" id="PTHR48051:SF1">
    <property type="entry name" value="RAS SUPPRESSOR PROTEIN 1"/>
    <property type="match status" value="1"/>
</dbReference>
<dbReference type="AlphaFoldDB" id="A0AAW1SVH3"/>
<feature type="coiled-coil region" evidence="4">
    <location>
        <begin position="122"/>
        <end position="156"/>
    </location>
</feature>
<name>A0AAW1SVH3_9CHLO</name>
<evidence type="ECO:0000313" key="6">
    <source>
        <dbReference type="EMBL" id="KAK9861386.1"/>
    </source>
</evidence>
<feature type="compositionally biased region" description="Polar residues" evidence="5">
    <location>
        <begin position="637"/>
        <end position="660"/>
    </location>
</feature>
<feature type="compositionally biased region" description="Polar residues" evidence="5">
    <location>
        <begin position="402"/>
        <end position="411"/>
    </location>
</feature>
<sequence length="684" mass="73464">MSQQLPSSSGQKEQTHLDNEKLRSKIMALERLADQSERAQTRLEQRCEKLAQDNADAEAEIKRLHTASRKQPGRSARPSLEGQSHPQPQTFDSSLDVGSTEEDRAAYTGQLERQLAVQRKHGEDLKQQLDSLRLEKEQLDGKKKRLESQYENVAEQLASVTTGEANPAHKDVDSPANDRQQRIAASNLLALNALKTANPSSHIRDRWTGHDFLTWDGIKSRDGIIVGMALPDANLQSLPEEIGLLVGLEMLIVSYNRLRTLPKSIGNLHRLGTLRTLGLAQLITGSLDEPTGYVILLQTEGSFYDLGELRQLAHLWLEDNQLQRLPPSLHQLHCLQRLRLAGNSLQQEDSIPDAVKALPCFSGSMERAPCTERPRAAVSGCEEASGSGRSRPTSGKPLKSALSRSTSPETSALLQSMASSIMDQAASANVAAAPRPPRDDPANGGIGRAPKARQKSKVTFGAEQVAEDCPDGLARTDPFARSTRQSSVRHLGPAGMNRAISAPLADSMGHADGPLHQPTQAQGSARGPEPSFSKFRPGVAGDDGWTAGVGRTSETEEWVQASVRRVSSGEDLSLTLMHGQLGSVLQASASTDLRMALMFQAFTRQAAGQAPSGRKTPGESERSSFDTLGTSGAGPDVTSSPQLQQPRSYPGSAQVTQPITTGGAKPRGAGGPMRADLQVLAGGL</sequence>
<dbReference type="InterPro" id="IPR001611">
    <property type="entry name" value="Leu-rich_rpt"/>
</dbReference>
<protein>
    <submittedName>
        <fullName evidence="6">Uncharacterized protein</fullName>
    </submittedName>
</protein>
<dbReference type="PANTHER" id="PTHR48051">
    <property type="match status" value="1"/>
</dbReference>
<proteinExistence type="predicted"/>
<evidence type="ECO:0000256" key="5">
    <source>
        <dbReference type="SAM" id="MobiDB-lite"/>
    </source>
</evidence>
<comment type="caution">
    <text evidence="6">The sequence shown here is derived from an EMBL/GenBank/DDBJ whole genome shotgun (WGS) entry which is preliminary data.</text>
</comment>
<dbReference type="InterPro" id="IPR050216">
    <property type="entry name" value="LRR_domain-containing"/>
</dbReference>
<feature type="region of interest" description="Disordered" evidence="5">
    <location>
        <begin position="425"/>
        <end position="553"/>
    </location>
</feature>
<gene>
    <name evidence="6" type="ORF">WJX84_009022</name>
</gene>
<dbReference type="GO" id="GO:0005930">
    <property type="term" value="C:axoneme"/>
    <property type="evidence" value="ECO:0007669"/>
    <property type="project" value="UniProtKB-SubCell"/>
</dbReference>
<comment type="subcellular location">
    <subcellularLocation>
        <location evidence="1">Cytoplasm</location>
        <location evidence="1">Cytoskeleton</location>
        <location evidence="1">Cilium axoneme</location>
    </subcellularLocation>
</comment>
<dbReference type="InterPro" id="IPR003591">
    <property type="entry name" value="Leu-rich_rpt_typical-subtyp"/>
</dbReference>
<organism evidence="6 7">
    <name type="scientific">Apatococcus fuscideae</name>
    <dbReference type="NCBI Taxonomy" id="2026836"/>
    <lineage>
        <taxon>Eukaryota</taxon>
        <taxon>Viridiplantae</taxon>
        <taxon>Chlorophyta</taxon>
        <taxon>core chlorophytes</taxon>
        <taxon>Trebouxiophyceae</taxon>
        <taxon>Chlorellales</taxon>
        <taxon>Chlorellaceae</taxon>
        <taxon>Apatococcus</taxon>
    </lineage>
</organism>
<evidence type="ECO:0000256" key="3">
    <source>
        <dbReference type="ARBA" id="ARBA00022737"/>
    </source>
</evidence>
<dbReference type="EMBL" id="JALJOV010000769">
    <property type="protein sequence ID" value="KAK9861386.1"/>
    <property type="molecule type" value="Genomic_DNA"/>
</dbReference>
<dbReference type="Proteomes" id="UP001485043">
    <property type="component" value="Unassembled WGS sequence"/>
</dbReference>
<feature type="compositionally biased region" description="Polar residues" evidence="5">
    <location>
        <begin position="1"/>
        <end position="12"/>
    </location>
</feature>
<evidence type="ECO:0000256" key="4">
    <source>
        <dbReference type="SAM" id="Coils"/>
    </source>
</evidence>
<keyword evidence="7" id="KW-1185">Reference proteome</keyword>
<dbReference type="PROSITE" id="PS51450">
    <property type="entry name" value="LRR"/>
    <property type="match status" value="1"/>
</dbReference>
<evidence type="ECO:0000313" key="7">
    <source>
        <dbReference type="Proteomes" id="UP001485043"/>
    </source>
</evidence>
<keyword evidence="2" id="KW-0433">Leucine-rich repeat</keyword>